<feature type="domain" description="SGNH hydrolase-type esterase" evidence="1">
    <location>
        <begin position="12"/>
        <end position="257"/>
    </location>
</feature>
<name>A0ABU8MFF6_9PSEU</name>
<dbReference type="SUPFAM" id="SSF52266">
    <property type="entry name" value="SGNH hydrolase"/>
    <property type="match status" value="1"/>
</dbReference>
<dbReference type="InterPro" id="IPR037460">
    <property type="entry name" value="SEST-like"/>
</dbReference>
<evidence type="ECO:0000313" key="3">
    <source>
        <dbReference type="Proteomes" id="UP001369736"/>
    </source>
</evidence>
<comment type="caution">
    <text evidence="2">The sequence shown here is derived from an EMBL/GenBank/DDBJ whole genome shotgun (WGS) entry which is preliminary data.</text>
</comment>
<dbReference type="InterPro" id="IPR013830">
    <property type="entry name" value="SGNH_hydro"/>
</dbReference>
<dbReference type="Proteomes" id="UP001369736">
    <property type="component" value="Unassembled WGS sequence"/>
</dbReference>
<proteinExistence type="predicted"/>
<gene>
    <name evidence="2" type="ORF">WCD58_31970</name>
</gene>
<evidence type="ECO:0000313" key="2">
    <source>
        <dbReference type="EMBL" id="MEJ2865812.1"/>
    </source>
</evidence>
<dbReference type="InterPro" id="IPR036514">
    <property type="entry name" value="SGNH_hydro_sf"/>
</dbReference>
<accession>A0ABU8MFF6</accession>
<dbReference type="PANTHER" id="PTHR37981">
    <property type="entry name" value="LIPASE 2"/>
    <property type="match status" value="1"/>
</dbReference>
<dbReference type="PANTHER" id="PTHR37981:SF1">
    <property type="entry name" value="SGNH HYDROLASE-TYPE ESTERASE DOMAIN-CONTAINING PROTEIN"/>
    <property type="match status" value="1"/>
</dbReference>
<dbReference type="GO" id="GO:0016787">
    <property type="term" value="F:hydrolase activity"/>
    <property type="evidence" value="ECO:0007669"/>
    <property type="project" value="UniProtKB-KW"/>
</dbReference>
<protein>
    <submittedName>
        <fullName evidence="2">SGNH/GDSL hydrolase family protein</fullName>
        <ecNumber evidence="2">3.1.-.-</ecNumber>
    </submittedName>
</protein>
<reference evidence="2 3" key="1">
    <citation type="submission" date="2024-03" db="EMBL/GenBank/DDBJ databases">
        <title>Actinomycetospora sp. OC33-EN07, a novel actinomycete isolated from wild orchid (Aerides multiflora).</title>
        <authorList>
            <person name="Suriyachadkun C."/>
        </authorList>
    </citation>
    <scope>NUCLEOTIDE SEQUENCE [LARGE SCALE GENOMIC DNA]</scope>
    <source>
        <strain evidence="2 3">OC33-EN07</strain>
    </source>
</reference>
<dbReference type="CDD" id="cd01823">
    <property type="entry name" value="SEST_like"/>
    <property type="match status" value="1"/>
</dbReference>
<dbReference type="EMBL" id="JBBEGM010000022">
    <property type="protein sequence ID" value="MEJ2865812.1"/>
    <property type="molecule type" value="Genomic_DNA"/>
</dbReference>
<keyword evidence="2" id="KW-0378">Hydrolase</keyword>
<dbReference type="Pfam" id="PF13472">
    <property type="entry name" value="Lipase_GDSL_2"/>
    <property type="match status" value="1"/>
</dbReference>
<dbReference type="RefSeq" id="WP_337707190.1">
    <property type="nucleotide sequence ID" value="NZ_JBBEGM010000022.1"/>
</dbReference>
<organism evidence="2 3">
    <name type="scientific">Actinomycetospora flava</name>
    <dbReference type="NCBI Taxonomy" id="3129232"/>
    <lineage>
        <taxon>Bacteria</taxon>
        <taxon>Bacillati</taxon>
        <taxon>Actinomycetota</taxon>
        <taxon>Actinomycetes</taxon>
        <taxon>Pseudonocardiales</taxon>
        <taxon>Pseudonocardiaceae</taxon>
        <taxon>Actinomycetospora</taxon>
    </lineage>
</organism>
<dbReference type="Gene3D" id="3.40.50.1110">
    <property type="entry name" value="SGNH hydrolase"/>
    <property type="match status" value="1"/>
</dbReference>
<keyword evidence="3" id="KW-1185">Reference proteome</keyword>
<evidence type="ECO:0000259" key="1">
    <source>
        <dbReference type="Pfam" id="PF13472"/>
    </source>
</evidence>
<sequence length="272" mass="27569">MADPASPGVYVALGSSFAAGPGIPPQVDRGALRSGRNYPSLLAEEIGLPLVDVTCSGATTAQLRHDRRPTLTGPVPPQVAAVTAETALVTVTAGGNDVGYLGMLVSAGLRGTLTARLPWLPAPVRRRLGYTVEVPPPEAFAEVRASLTALVDDVRRRAPGARVVLVDYLTVLGTHATPDTVPLTAEQIGEGRRVAAGLAASFAAAATDAGADLVAVSAVSEDHGAGAPDPWVGGFVMGVPGFGGPRPFHPTAAGMAAVADLVAKRLRTEPGA</sequence>
<dbReference type="EC" id="3.1.-.-" evidence="2"/>